<dbReference type="Pfam" id="PF07922">
    <property type="entry name" value="Glyco_transf_52"/>
    <property type="match status" value="1"/>
</dbReference>
<organism evidence="1 2">
    <name type="scientific">Conchiformibius steedae DSM 2580</name>
    <dbReference type="NCBI Taxonomy" id="1121352"/>
    <lineage>
        <taxon>Bacteria</taxon>
        <taxon>Pseudomonadati</taxon>
        <taxon>Pseudomonadota</taxon>
        <taxon>Betaproteobacteria</taxon>
        <taxon>Neisseriales</taxon>
        <taxon>Neisseriaceae</taxon>
        <taxon>Conchiformibius</taxon>
    </lineage>
</organism>
<reference evidence="1" key="1">
    <citation type="submission" date="2022-05" db="EMBL/GenBank/DDBJ databases">
        <title>Alysiella filiformis genome sequencing.</title>
        <authorList>
            <person name="Viehboeck T."/>
        </authorList>
    </citation>
    <scope>NUCLEOTIDE SEQUENCE</scope>
    <source>
        <strain evidence="1">DSM 2580</strain>
    </source>
</reference>
<sequence length="280" mass="32394">MFSYENNAKFRHYFQQLDNICEQLQFIWLCPQQSVSYFLALKKLVNSLQISYDTVYCASINSLIVHYLLSHCPFQHLETFDDGTGNILPDSIFYHPPVLSLKQKLLRKCLGVSWDSRKIIANSRLHYTLYPQFDNIVQLTRAISLITPDRVEHNQLSAPNTEKILLGQPILSDAAENARLFEQIATKFGIRRYFPHPREQQLPDLDIIHSEQIFEDWLIQNISKYTTFELYHLFSTAGLNTAHLPNIRSLAVDVGNLNPRPVPEATRTLFARMGIETIDL</sequence>
<dbReference type="Proteomes" id="UP001056819">
    <property type="component" value="Chromosome"/>
</dbReference>
<dbReference type="AlphaFoldDB" id="A0AAE9HT13"/>
<gene>
    <name evidence="1" type="ORF">LNQ82_08310</name>
</gene>
<dbReference type="RefSeq" id="WP_246327848.1">
    <property type="nucleotide sequence ID" value="NZ_CP097501.1"/>
</dbReference>
<name>A0AAE9HT13_9NEIS</name>
<evidence type="ECO:0000313" key="2">
    <source>
        <dbReference type="Proteomes" id="UP001056819"/>
    </source>
</evidence>
<accession>A0AAE9HT13</accession>
<evidence type="ECO:0000313" key="1">
    <source>
        <dbReference type="EMBL" id="URD67183.1"/>
    </source>
</evidence>
<protein>
    <submittedName>
        <fullName evidence="1">Glycosyltransferase family 52 protein</fullName>
    </submittedName>
</protein>
<dbReference type="InterPro" id="IPR012477">
    <property type="entry name" value="Glyco_transf_52"/>
</dbReference>
<dbReference type="EMBL" id="CP097501">
    <property type="protein sequence ID" value="URD67183.1"/>
    <property type="molecule type" value="Genomic_DNA"/>
</dbReference>
<proteinExistence type="predicted"/>